<dbReference type="InterPro" id="IPR026444">
    <property type="entry name" value="Secre_tail"/>
</dbReference>
<gene>
    <name evidence="1" type="ORF">S01H4_57454</name>
</gene>
<accession>X1CI52</accession>
<dbReference type="NCBIfam" id="TIGR04183">
    <property type="entry name" value="Por_Secre_tail"/>
    <property type="match status" value="1"/>
</dbReference>
<evidence type="ECO:0000313" key="1">
    <source>
        <dbReference type="EMBL" id="GAH07342.1"/>
    </source>
</evidence>
<name>X1CI52_9ZZZZ</name>
<feature type="non-terminal residue" evidence="1">
    <location>
        <position position="1"/>
    </location>
</feature>
<protein>
    <recommendedName>
        <fullName evidence="2">Secretion system C-terminal sorting domain-containing protein</fullName>
    </recommendedName>
</protein>
<dbReference type="AlphaFoldDB" id="X1CI52"/>
<evidence type="ECO:0008006" key="2">
    <source>
        <dbReference type="Google" id="ProtNLM"/>
    </source>
</evidence>
<comment type="caution">
    <text evidence="1">The sequence shown here is derived from an EMBL/GenBank/DDBJ whole genome shotgun (WGS) entry which is preliminary data.</text>
</comment>
<proteinExistence type="predicted"/>
<dbReference type="EMBL" id="BART01033429">
    <property type="protein sequence ID" value="GAH07342.1"/>
    <property type="molecule type" value="Genomic_DNA"/>
</dbReference>
<sequence>DNLGYQWQEEEEALWDEFPGTIGFDLLETPFDMGMTALKRFSFLFEPTIDPERYAVLAGYNFTTGLYEPYDTIPSDPDDQRFLMSSGPFDLLPDSSATLIFAILLANWYGIYATPDTALVLVDKWAQYQYDNDWILSAEEIPFPEVSTRNLSVSPNPILQYACVDFSLSKKGIVSLTLYDRVGRLVKKVMHEKRDVGNHHVFIHTDELAQGTYFLVLETPDGRTSCPIVVL</sequence>
<organism evidence="1">
    <name type="scientific">marine sediment metagenome</name>
    <dbReference type="NCBI Taxonomy" id="412755"/>
    <lineage>
        <taxon>unclassified sequences</taxon>
        <taxon>metagenomes</taxon>
        <taxon>ecological metagenomes</taxon>
    </lineage>
</organism>
<feature type="non-terminal residue" evidence="1">
    <location>
        <position position="231"/>
    </location>
</feature>
<reference evidence="1" key="1">
    <citation type="journal article" date="2014" name="Front. Microbiol.">
        <title>High frequency of phylogenetically diverse reductive dehalogenase-homologous genes in deep subseafloor sedimentary metagenomes.</title>
        <authorList>
            <person name="Kawai M."/>
            <person name="Futagami T."/>
            <person name="Toyoda A."/>
            <person name="Takaki Y."/>
            <person name="Nishi S."/>
            <person name="Hori S."/>
            <person name="Arai W."/>
            <person name="Tsubouchi T."/>
            <person name="Morono Y."/>
            <person name="Uchiyama I."/>
            <person name="Ito T."/>
            <person name="Fujiyama A."/>
            <person name="Inagaki F."/>
            <person name="Takami H."/>
        </authorList>
    </citation>
    <scope>NUCLEOTIDE SEQUENCE</scope>
    <source>
        <strain evidence="1">Expedition CK06-06</strain>
    </source>
</reference>